<evidence type="ECO:0000313" key="1">
    <source>
        <dbReference type="EMBL" id="MXO60921.1"/>
    </source>
</evidence>
<keyword evidence="2" id="KW-1185">Reference proteome</keyword>
<reference evidence="1 2" key="1">
    <citation type="submission" date="2019-12" db="EMBL/GenBank/DDBJ databases">
        <title>Genomic-based taxomic classification of the family Erythrobacteraceae.</title>
        <authorList>
            <person name="Xu L."/>
        </authorList>
    </citation>
    <scope>NUCLEOTIDE SEQUENCE [LARGE SCALE GENOMIC DNA]</scope>
    <source>
        <strain evidence="1 2">MCCC 1K01500</strain>
    </source>
</reference>
<dbReference type="OrthoDB" id="5518417at2"/>
<comment type="caution">
    <text evidence="1">The sequence shown here is derived from an EMBL/GenBank/DDBJ whole genome shotgun (WGS) entry which is preliminary data.</text>
</comment>
<accession>A0A6I4SY31</accession>
<sequence>MLAAGSGSAIGIPDREGVVHRTTDTGEFPMLCAECECEFNRRFDGPLSNALKRLEKAVLSGSTAPILAFSANQLAHAIVAVAWRISRSPANMYLKVNLAAGHLSELEAVLRLPTDQVLRSCTVRVARLTDPFERTGGGFDQSVMGQLIKTPEAFTIKSKKGLPCGFAMDWTMFGFLIHLIVPRLPFATNRKFGGLKRGAMKVRAAPVNVLDYAPLRDALVAGVAAHEEGRMTASIKDRALRKRRSS</sequence>
<dbReference type="EMBL" id="WTYM01000058">
    <property type="protein sequence ID" value="MXO60921.1"/>
    <property type="molecule type" value="Genomic_DNA"/>
</dbReference>
<dbReference type="RefSeq" id="WP_159797521.1">
    <property type="nucleotide sequence ID" value="NZ_WTYM01000058.1"/>
</dbReference>
<protein>
    <submittedName>
        <fullName evidence="1">Uncharacterized protein</fullName>
    </submittedName>
</protein>
<evidence type="ECO:0000313" key="2">
    <source>
        <dbReference type="Proteomes" id="UP000433652"/>
    </source>
</evidence>
<dbReference type="AlphaFoldDB" id="A0A6I4SY31"/>
<name>A0A6I4SY31_9SPHN</name>
<gene>
    <name evidence="1" type="ORF">GRI89_15365</name>
</gene>
<dbReference type="Proteomes" id="UP000433652">
    <property type="component" value="Unassembled WGS sequence"/>
</dbReference>
<proteinExistence type="predicted"/>
<organism evidence="1 2">
    <name type="scientific">Croceibacterium salegens</name>
    <dbReference type="NCBI Taxonomy" id="1737568"/>
    <lineage>
        <taxon>Bacteria</taxon>
        <taxon>Pseudomonadati</taxon>
        <taxon>Pseudomonadota</taxon>
        <taxon>Alphaproteobacteria</taxon>
        <taxon>Sphingomonadales</taxon>
        <taxon>Erythrobacteraceae</taxon>
        <taxon>Croceibacterium</taxon>
    </lineage>
</organism>